<proteinExistence type="predicted"/>
<protein>
    <submittedName>
        <fullName evidence="1">Uncharacterized protein</fullName>
    </submittedName>
</protein>
<dbReference type="EMBL" id="LR796916">
    <property type="protein sequence ID" value="CAB4175035.1"/>
    <property type="molecule type" value="Genomic_DNA"/>
</dbReference>
<organism evidence="1">
    <name type="scientific">uncultured Caudovirales phage</name>
    <dbReference type="NCBI Taxonomy" id="2100421"/>
    <lineage>
        <taxon>Viruses</taxon>
        <taxon>Duplodnaviria</taxon>
        <taxon>Heunggongvirae</taxon>
        <taxon>Uroviricota</taxon>
        <taxon>Caudoviricetes</taxon>
        <taxon>Peduoviridae</taxon>
        <taxon>Maltschvirus</taxon>
        <taxon>Maltschvirus maltsch</taxon>
    </lineage>
</organism>
<sequence>MGLDIRAYSNIKRAENQSITNCESDNLIKIWTDNFPDHCEFEDGYYEETITTREYHFSAGSYRSYNKFRDIISYLIHGVPASTIWEDEYSYQSKPFVEMLNFSDCEGIIGTLFSEKLYHDFKDNRDRFIRNLRHEVDFTKETEDPLAFETEFSIQVYQFTEDEILEYIEEYDEWLKVYAIAMDNGIVMFQ</sequence>
<evidence type="ECO:0000313" key="2">
    <source>
        <dbReference type="EMBL" id="CAB4193403.1"/>
    </source>
</evidence>
<evidence type="ECO:0000313" key="1">
    <source>
        <dbReference type="EMBL" id="CAB4175035.1"/>
    </source>
</evidence>
<name>A0A6J5Q0Y1_9CAUD</name>
<accession>A0A6J5Q0Y1</accession>
<gene>
    <name evidence="2" type="ORF">UFOVP1247_70</name>
    <name evidence="1" type="ORF">UFOVP970_110</name>
</gene>
<reference evidence="1" key="1">
    <citation type="submission" date="2020-05" db="EMBL/GenBank/DDBJ databases">
        <authorList>
            <person name="Chiriac C."/>
            <person name="Salcher M."/>
            <person name="Ghai R."/>
            <person name="Kavagutti S V."/>
        </authorList>
    </citation>
    <scope>NUCLEOTIDE SEQUENCE</scope>
</reference>
<dbReference type="EMBL" id="LR797195">
    <property type="protein sequence ID" value="CAB4193403.1"/>
    <property type="molecule type" value="Genomic_DNA"/>
</dbReference>